<accession>A0A2K1L9I9</accession>
<dbReference type="Proteomes" id="UP000006727">
    <property type="component" value="Chromosome 1"/>
</dbReference>
<name>A0A2K1L9I9_PHYPA</name>
<evidence type="ECO:0000313" key="3">
    <source>
        <dbReference type="Proteomes" id="UP000006727"/>
    </source>
</evidence>
<gene>
    <name evidence="1" type="ORF">PHYPA_001124</name>
</gene>
<reference evidence="2" key="3">
    <citation type="submission" date="2020-12" db="UniProtKB">
        <authorList>
            <consortium name="EnsemblPlants"/>
        </authorList>
    </citation>
    <scope>IDENTIFICATION</scope>
</reference>
<dbReference type="EnsemblPlants" id="Pp3c1_24660V3.2">
    <property type="protein sequence ID" value="Pp3c1_24660V3.2"/>
    <property type="gene ID" value="Pp3c1_24660"/>
</dbReference>
<reference evidence="1 3" key="1">
    <citation type="journal article" date="2008" name="Science">
        <title>The Physcomitrella genome reveals evolutionary insights into the conquest of land by plants.</title>
        <authorList>
            <person name="Rensing S."/>
            <person name="Lang D."/>
            <person name="Zimmer A."/>
            <person name="Terry A."/>
            <person name="Salamov A."/>
            <person name="Shapiro H."/>
            <person name="Nishiyama T."/>
            <person name="Perroud P.-F."/>
            <person name="Lindquist E."/>
            <person name="Kamisugi Y."/>
            <person name="Tanahashi T."/>
            <person name="Sakakibara K."/>
            <person name="Fujita T."/>
            <person name="Oishi K."/>
            <person name="Shin-I T."/>
            <person name="Kuroki Y."/>
            <person name="Toyoda A."/>
            <person name="Suzuki Y."/>
            <person name="Hashimoto A."/>
            <person name="Yamaguchi K."/>
            <person name="Sugano A."/>
            <person name="Kohara Y."/>
            <person name="Fujiyama A."/>
            <person name="Anterola A."/>
            <person name="Aoki S."/>
            <person name="Ashton N."/>
            <person name="Barbazuk W.B."/>
            <person name="Barker E."/>
            <person name="Bennetzen J."/>
            <person name="Bezanilla M."/>
            <person name="Blankenship R."/>
            <person name="Cho S.H."/>
            <person name="Dutcher S."/>
            <person name="Estelle M."/>
            <person name="Fawcett J.A."/>
            <person name="Gundlach H."/>
            <person name="Hanada K."/>
            <person name="Heyl A."/>
            <person name="Hicks K.A."/>
            <person name="Hugh J."/>
            <person name="Lohr M."/>
            <person name="Mayer K."/>
            <person name="Melkozernov A."/>
            <person name="Murata T."/>
            <person name="Nelson D."/>
            <person name="Pils B."/>
            <person name="Prigge M."/>
            <person name="Reiss B."/>
            <person name="Renner T."/>
            <person name="Rombauts S."/>
            <person name="Rushton P."/>
            <person name="Sanderfoot A."/>
            <person name="Schween G."/>
            <person name="Shiu S.-H."/>
            <person name="Stueber K."/>
            <person name="Theodoulou F.L."/>
            <person name="Tu H."/>
            <person name="Van de Peer Y."/>
            <person name="Verrier P.J."/>
            <person name="Waters E."/>
            <person name="Wood A."/>
            <person name="Yang L."/>
            <person name="Cove D."/>
            <person name="Cuming A."/>
            <person name="Hasebe M."/>
            <person name="Lucas S."/>
            <person name="Mishler D.B."/>
            <person name="Reski R."/>
            <person name="Grigoriev I."/>
            <person name="Quatrano R.S."/>
            <person name="Boore J.L."/>
        </authorList>
    </citation>
    <scope>NUCLEOTIDE SEQUENCE [LARGE SCALE GENOMIC DNA]</scope>
    <source>
        <strain evidence="2 3">cv. Gransden 2004</strain>
    </source>
</reference>
<evidence type="ECO:0000313" key="2">
    <source>
        <dbReference type="EnsemblPlants" id="Pp3c1_24660V3.1"/>
    </source>
</evidence>
<proteinExistence type="predicted"/>
<dbReference type="EMBL" id="ABEU02000001">
    <property type="protein sequence ID" value="PNR62700.1"/>
    <property type="molecule type" value="Genomic_DNA"/>
</dbReference>
<dbReference type="Gramene" id="Pp3c1_24660V3.1">
    <property type="protein sequence ID" value="Pp3c1_24660V3.1"/>
    <property type="gene ID" value="Pp3c1_24660"/>
</dbReference>
<dbReference type="Gramene" id="Pp3c1_24660V3.2">
    <property type="protein sequence ID" value="Pp3c1_24660V3.2"/>
    <property type="gene ID" value="Pp3c1_24660"/>
</dbReference>
<organism evidence="1">
    <name type="scientific">Physcomitrium patens</name>
    <name type="common">Spreading-leaved earth moss</name>
    <name type="synonym">Physcomitrella patens</name>
    <dbReference type="NCBI Taxonomy" id="3218"/>
    <lineage>
        <taxon>Eukaryota</taxon>
        <taxon>Viridiplantae</taxon>
        <taxon>Streptophyta</taxon>
        <taxon>Embryophyta</taxon>
        <taxon>Bryophyta</taxon>
        <taxon>Bryophytina</taxon>
        <taxon>Bryopsida</taxon>
        <taxon>Funariidae</taxon>
        <taxon>Funariales</taxon>
        <taxon>Funariaceae</taxon>
        <taxon>Physcomitrium</taxon>
    </lineage>
</organism>
<protein>
    <submittedName>
        <fullName evidence="1 2">Uncharacterized protein</fullName>
    </submittedName>
</protein>
<keyword evidence="3" id="KW-1185">Reference proteome</keyword>
<dbReference type="AlphaFoldDB" id="A0A2K1L9I9"/>
<sequence length="51" mass="5613">MHCYCVERHHPGLLCFDFFDGCSGKALSSGFLLMIPRAGVASMAVLFSFEI</sequence>
<evidence type="ECO:0000313" key="1">
    <source>
        <dbReference type="EMBL" id="PNR62700.1"/>
    </source>
</evidence>
<dbReference type="EnsemblPlants" id="Pp3c1_24660V3.1">
    <property type="protein sequence ID" value="Pp3c1_24660V3.1"/>
    <property type="gene ID" value="Pp3c1_24660"/>
</dbReference>
<reference evidence="1 3" key="2">
    <citation type="journal article" date="2018" name="Plant J.">
        <title>The Physcomitrella patens chromosome-scale assembly reveals moss genome structure and evolution.</title>
        <authorList>
            <person name="Lang D."/>
            <person name="Ullrich K.K."/>
            <person name="Murat F."/>
            <person name="Fuchs J."/>
            <person name="Jenkins J."/>
            <person name="Haas F.B."/>
            <person name="Piednoel M."/>
            <person name="Gundlach H."/>
            <person name="Van Bel M."/>
            <person name="Meyberg R."/>
            <person name="Vives C."/>
            <person name="Morata J."/>
            <person name="Symeonidi A."/>
            <person name="Hiss M."/>
            <person name="Muchero W."/>
            <person name="Kamisugi Y."/>
            <person name="Saleh O."/>
            <person name="Blanc G."/>
            <person name="Decker E.L."/>
            <person name="van Gessel N."/>
            <person name="Grimwood J."/>
            <person name="Hayes R.D."/>
            <person name="Graham S.W."/>
            <person name="Gunter L.E."/>
            <person name="McDaniel S.F."/>
            <person name="Hoernstein S.N.W."/>
            <person name="Larsson A."/>
            <person name="Li F.W."/>
            <person name="Perroud P.F."/>
            <person name="Phillips J."/>
            <person name="Ranjan P."/>
            <person name="Rokshar D.S."/>
            <person name="Rothfels C.J."/>
            <person name="Schneider L."/>
            <person name="Shu S."/>
            <person name="Stevenson D.W."/>
            <person name="Thummler F."/>
            <person name="Tillich M."/>
            <person name="Villarreal Aguilar J.C."/>
            <person name="Widiez T."/>
            <person name="Wong G.K."/>
            <person name="Wymore A."/>
            <person name="Zhang Y."/>
            <person name="Zimmer A.D."/>
            <person name="Quatrano R.S."/>
            <person name="Mayer K.F.X."/>
            <person name="Goodstein D."/>
            <person name="Casacuberta J.M."/>
            <person name="Vandepoele K."/>
            <person name="Reski R."/>
            <person name="Cuming A.C."/>
            <person name="Tuskan G.A."/>
            <person name="Maumus F."/>
            <person name="Salse J."/>
            <person name="Schmutz J."/>
            <person name="Rensing S.A."/>
        </authorList>
    </citation>
    <scope>NUCLEOTIDE SEQUENCE [LARGE SCALE GENOMIC DNA]</scope>
    <source>
        <strain evidence="2 3">cv. Gransden 2004</strain>
    </source>
</reference>
<dbReference type="InParanoid" id="A0A2K1L9I9"/>